<dbReference type="KEGG" id="als:DJ013_13860"/>
<dbReference type="OrthoDB" id="9799585at2"/>
<evidence type="ECO:0000256" key="2">
    <source>
        <dbReference type="ARBA" id="ARBA00022692"/>
    </source>
</evidence>
<evidence type="ECO:0000256" key="3">
    <source>
        <dbReference type="ARBA" id="ARBA00022989"/>
    </source>
</evidence>
<dbReference type="AlphaFoldDB" id="A0A2Z4GEC4"/>
<keyword evidence="2 5" id="KW-0812">Transmembrane</keyword>
<evidence type="ECO:0000256" key="1">
    <source>
        <dbReference type="ARBA" id="ARBA00004141"/>
    </source>
</evidence>
<feature type="transmembrane region" description="Helical" evidence="5">
    <location>
        <begin position="94"/>
        <end position="124"/>
    </location>
</feature>
<evidence type="ECO:0000313" key="6">
    <source>
        <dbReference type="EMBL" id="AWV99193.1"/>
    </source>
</evidence>
<feature type="transmembrane region" description="Helical" evidence="5">
    <location>
        <begin position="31"/>
        <end position="52"/>
    </location>
</feature>
<dbReference type="PANTHER" id="PTHR37306:SF1">
    <property type="entry name" value="COLICIN V PRODUCTION PROTEIN"/>
    <property type="match status" value="1"/>
</dbReference>
<accession>A0A2Z4GEC4</accession>
<dbReference type="PANTHER" id="PTHR37306">
    <property type="entry name" value="COLICIN V PRODUCTION PROTEIN"/>
    <property type="match status" value="1"/>
</dbReference>
<evidence type="ECO:0000256" key="4">
    <source>
        <dbReference type="ARBA" id="ARBA00023136"/>
    </source>
</evidence>
<dbReference type="EMBL" id="CP029480">
    <property type="protein sequence ID" value="AWV99193.1"/>
    <property type="molecule type" value="Genomic_DNA"/>
</dbReference>
<dbReference type="Pfam" id="PF02674">
    <property type="entry name" value="Colicin_V"/>
    <property type="match status" value="1"/>
</dbReference>
<dbReference type="GO" id="GO:0016020">
    <property type="term" value="C:membrane"/>
    <property type="evidence" value="ECO:0007669"/>
    <property type="project" value="UniProtKB-SubCell"/>
</dbReference>
<keyword evidence="7" id="KW-1185">Reference proteome</keyword>
<protein>
    <submittedName>
        <fullName evidence="6">Colicin V production protein</fullName>
    </submittedName>
</protein>
<evidence type="ECO:0000256" key="5">
    <source>
        <dbReference type="SAM" id="Phobius"/>
    </source>
</evidence>
<proteinExistence type="predicted"/>
<keyword evidence="4 5" id="KW-0472">Membrane</keyword>
<reference evidence="6 7" key="1">
    <citation type="submission" date="2018-05" db="EMBL/GenBank/DDBJ databases">
        <title>Complete genome sequence of Arcticibacterium luteifluviistationis SM1504T, a cytophagaceae bacterium isolated from Arctic surface seawater.</title>
        <authorList>
            <person name="Li Y."/>
            <person name="Qin Q.-L."/>
        </authorList>
    </citation>
    <scope>NUCLEOTIDE SEQUENCE [LARGE SCALE GENOMIC DNA]</scope>
    <source>
        <strain evidence="6 7">SM1504</strain>
    </source>
</reference>
<comment type="subcellular location">
    <subcellularLocation>
        <location evidence="1">Membrane</location>
        <topology evidence="1">Multi-pass membrane protein</topology>
    </subcellularLocation>
</comment>
<name>A0A2Z4GEC4_9BACT</name>
<dbReference type="GO" id="GO:0009403">
    <property type="term" value="P:toxin biosynthetic process"/>
    <property type="evidence" value="ECO:0007669"/>
    <property type="project" value="InterPro"/>
</dbReference>
<dbReference type="Proteomes" id="UP000249873">
    <property type="component" value="Chromosome"/>
</dbReference>
<evidence type="ECO:0000313" key="7">
    <source>
        <dbReference type="Proteomes" id="UP000249873"/>
    </source>
</evidence>
<sequence length="180" mass="19805">MSTTDLLLLIPIVMGAFTGYKRGLLVEVIGIVAFVLAIIFGFRFLGLGMAFVSEFLGDDLTGRMLPYLSFLLIFFPTVFAINKIGWIFRKALRLTFLGVLDGLGGAALGAVLWIFGLSVLFWLASAIGINIPEKFLAESEVYPFLKGFAPSLVESISGYLPSIGEVFEKFNELGDRYREV</sequence>
<dbReference type="RefSeq" id="WP_111372395.1">
    <property type="nucleotide sequence ID" value="NZ_CP029480.1"/>
</dbReference>
<keyword evidence="3 5" id="KW-1133">Transmembrane helix</keyword>
<feature type="transmembrane region" description="Helical" evidence="5">
    <location>
        <begin position="64"/>
        <end position="82"/>
    </location>
</feature>
<gene>
    <name evidence="6" type="ORF">DJ013_13860</name>
</gene>
<organism evidence="6 7">
    <name type="scientific">Arcticibacterium luteifluviistationis</name>
    <dbReference type="NCBI Taxonomy" id="1784714"/>
    <lineage>
        <taxon>Bacteria</taxon>
        <taxon>Pseudomonadati</taxon>
        <taxon>Bacteroidota</taxon>
        <taxon>Cytophagia</taxon>
        <taxon>Cytophagales</taxon>
        <taxon>Leadbetterellaceae</taxon>
        <taxon>Arcticibacterium</taxon>
    </lineage>
</organism>
<dbReference type="InterPro" id="IPR003825">
    <property type="entry name" value="Colicin-V_CvpA"/>
</dbReference>